<dbReference type="GeneID" id="1478027"/>
<proteinExistence type="predicted"/>
<sequence>MNVVKEGWPDAPSHVCRGGPPEALAFCCPPVKPCPIFHALDEAGLDPEEYVRRKKEFAEKTPLGSGKNTCFGSLVWCCKITKPCPLRDSTLQRIGMSPEEYMWWKKKLAEYLLGKKDLDEILRETSESEPEEETVEVVAEAAGVSEEEARRALEEANGDPVRAVKLLKSRGKGD</sequence>
<dbReference type="InterPro" id="IPR009060">
    <property type="entry name" value="UBA-like_sf"/>
</dbReference>
<dbReference type="RefSeq" id="WP_011019800.1">
    <property type="nucleotide sequence ID" value="NZ_DUJS01000003.1"/>
</dbReference>
<dbReference type="EMBL" id="DUJS01000003">
    <property type="protein sequence ID" value="HII70236.1"/>
    <property type="molecule type" value="Genomic_DNA"/>
</dbReference>
<accession>A0A832WRH7</accession>
<gene>
    <name evidence="1" type="ORF">HA336_03270</name>
</gene>
<organism evidence="1 2">
    <name type="scientific">Methanopyrus kandleri</name>
    <dbReference type="NCBI Taxonomy" id="2320"/>
    <lineage>
        <taxon>Archaea</taxon>
        <taxon>Methanobacteriati</taxon>
        <taxon>Methanobacteriota</taxon>
        <taxon>Methanomada group</taxon>
        <taxon>Methanopyri</taxon>
        <taxon>Methanopyrales</taxon>
        <taxon>Methanopyraceae</taxon>
        <taxon>Methanopyrus</taxon>
    </lineage>
</organism>
<dbReference type="NCBIfam" id="TIGR03277">
    <property type="entry name" value="methan_mark_9"/>
    <property type="match status" value="1"/>
</dbReference>
<dbReference type="AlphaFoldDB" id="A0A832WRH7"/>
<protein>
    <submittedName>
        <fullName evidence="1">Methanogenesis marker 9 domain-containing protein</fullName>
    </submittedName>
</protein>
<dbReference type="Gene3D" id="1.10.8.10">
    <property type="entry name" value="DNA helicase RuvA subunit, C-terminal domain"/>
    <property type="match status" value="1"/>
</dbReference>
<dbReference type="Proteomes" id="UP000619545">
    <property type="component" value="Unassembled WGS sequence"/>
</dbReference>
<dbReference type="InterPro" id="IPR017671">
    <property type="entry name" value="Methan_mark_9"/>
</dbReference>
<evidence type="ECO:0000313" key="2">
    <source>
        <dbReference type="Proteomes" id="UP000619545"/>
    </source>
</evidence>
<dbReference type="SUPFAM" id="SSF46934">
    <property type="entry name" value="UBA-like"/>
    <property type="match status" value="1"/>
</dbReference>
<dbReference type="OMA" id="AFCCPPI"/>
<comment type="caution">
    <text evidence="1">The sequence shown here is derived from an EMBL/GenBank/DDBJ whole genome shotgun (WGS) entry which is preliminary data.</text>
</comment>
<name>A0A832WRH7_9EURY</name>
<reference evidence="1" key="1">
    <citation type="journal article" date="2020" name="bioRxiv">
        <title>A rank-normalized archaeal taxonomy based on genome phylogeny resolves widespread incomplete and uneven classifications.</title>
        <authorList>
            <person name="Rinke C."/>
            <person name="Chuvochina M."/>
            <person name="Mussig A.J."/>
            <person name="Chaumeil P.-A."/>
            <person name="Waite D.W."/>
            <person name="Whitman W.B."/>
            <person name="Parks D.H."/>
            <person name="Hugenholtz P."/>
        </authorList>
    </citation>
    <scope>NUCLEOTIDE SEQUENCE</scope>
    <source>
        <strain evidence="1">UBA8853</strain>
    </source>
</reference>
<evidence type="ECO:0000313" key="1">
    <source>
        <dbReference type="EMBL" id="HII70236.1"/>
    </source>
</evidence>